<dbReference type="NCBIfam" id="TIGR02281">
    <property type="entry name" value="clan_AA_DTGA"/>
    <property type="match status" value="1"/>
</dbReference>
<dbReference type="STRING" id="407234.SAMN05421795_101602"/>
<feature type="transmembrane region" description="Helical" evidence="1">
    <location>
        <begin position="37"/>
        <end position="56"/>
    </location>
</feature>
<dbReference type="GO" id="GO:0004190">
    <property type="term" value="F:aspartic-type endopeptidase activity"/>
    <property type="evidence" value="ECO:0007669"/>
    <property type="project" value="InterPro"/>
</dbReference>
<dbReference type="EMBL" id="FTOM01000001">
    <property type="protein sequence ID" value="SIS56422.1"/>
    <property type="molecule type" value="Genomic_DNA"/>
</dbReference>
<dbReference type="SUPFAM" id="SSF50630">
    <property type="entry name" value="Acid proteases"/>
    <property type="match status" value="1"/>
</dbReference>
<dbReference type="PROSITE" id="PS00141">
    <property type="entry name" value="ASP_PROTEASE"/>
    <property type="match status" value="1"/>
</dbReference>
<accession>A0A1N7K497</accession>
<reference evidence="3" key="1">
    <citation type="submission" date="2017-01" db="EMBL/GenBank/DDBJ databases">
        <authorList>
            <person name="Varghese N."/>
            <person name="Submissions S."/>
        </authorList>
    </citation>
    <scope>NUCLEOTIDE SEQUENCE [LARGE SCALE GENOMIC DNA]</scope>
    <source>
        <strain evidence="3">DSM 18714</strain>
    </source>
</reference>
<keyword evidence="1" id="KW-1133">Transmembrane helix</keyword>
<dbReference type="Proteomes" id="UP000186098">
    <property type="component" value="Unassembled WGS sequence"/>
</dbReference>
<dbReference type="InterPro" id="IPR021109">
    <property type="entry name" value="Peptidase_aspartic_dom_sf"/>
</dbReference>
<proteinExistence type="predicted"/>
<dbReference type="InterPro" id="IPR034122">
    <property type="entry name" value="Retropepsin-like_bacterial"/>
</dbReference>
<dbReference type="CDD" id="cd05483">
    <property type="entry name" value="retropepsin_like_bacteria"/>
    <property type="match status" value="1"/>
</dbReference>
<dbReference type="InterPro" id="IPR001969">
    <property type="entry name" value="Aspartic_peptidase_AS"/>
</dbReference>
<keyword evidence="2" id="KW-0378">Hydrolase</keyword>
<dbReference type="OrthoDB" id="7595324at2"/>
<dbReference type="InterPro" id="IPR011969">
    <property type="entry name" value="Clan_AA_Asp_peptidase_C"/>
</dbReference>
<sequence>MTSDMLGQLGYLTLLFLMIGGYVLIELRARPGKALRQAMAWALIFVGVVAAVGLWGDIRRASLPETATILSDGERLEVPKGRDGHFHLRAGVNGVPVSFVVDTGASDIVLTQRDAERAGIALGDLAFFGQARTANGVVSTAPVRLDTLALGQLQLRDVRAVVNGGEMRQSLLGMSLLSRFQSVEMRPDRLILTP</sequence>
<keyword evidence="3" id="KW-1185">Reference proteome</keyword>
<keyword evidence="1" id="KW-0472">Membrane</keyword>
<organism evidence="2 3">
    <name type="scientific">Phaeovulum vinaykumarii</name>
    <dbReference type="NCBI Taxonomy" id="407234"/>
    <lineage>
        <taxon>Bacteria</taxon>
        <taxon>Pseudomonadati</taxon>
        <taxon>Pseudomonadota</taxon>
        <taxon>Alphaproteobacteria</taxon>
        <taxon>Rhodobacterales</taxon>
        <taxon>Paracoccaceae</taxon>
        <taxon>Phaeovulum</taxon>
    </lineage>
</organism>
<dbReference type="Gene3D" id="2.40.70.10">
    <property type="entry name" value="Acid Proteases"/>
    <property type="match status" value="1"/>
</dbReference>
<evidence type="ECO:0000313" key="3">
    <source>
        <dbReference type="Proteomes" id="UP000186098"/>
    </source>
</evidence>
<feature type="transmembrane region" description="Helical" evidence="1">
    <location>
        <begin position="6"/>
        <end position="25"/>
    </location>
</feature>
<keyword evidence="1" id="KW-0812">Transmembrane</keyword>
<evidence type="ECO:0000256" key="1">
    <source>
        <dbReference type="SAM" id="Phobius"/>
    </source>
</evidence>
<keyword evidence="2" id="KW-0645">Protease</keyword>
<dbReference type="GO" id="GO:0006508">
    <property type="term" value="P:proteolysis"/>
    <property type="evidence" value="ECO:0007669"/>
    <property type="project" value="UniProtKB-KW"/>
</dbReference>
<dbReference type="Pfam" id="PF13975">
    <property type="entry name" value="gag-asp_proteas"/>
    <property type="match status" value="1"/>
</dbReference>
<dbReference type="RefSeq" id="WP_076363398.1">
    <property type="nucleotide sequence ID" value="NZ_FTOM01000001.1"/>
</dbReference>
<protein>
    <submittedName>
        <fullName evidence="2">Aspartyl protease family protein</fullName>
    </submittedName>
</protein>
<name>A0A1N7K497_9RHOB</name>
<gene>
    <name evidence="2" type="ORF">SAMN05421795_101602</name>
</gene>
<evidence type="ECO:0000313" key="2">
    <source>
        <dbReference type="EMBL" id="SIS56422.1"/>
    </source>
</evidence>
<dbReference type="AlphaFoldDB" id="A0A1N7K497"/>